<dbReference type="GO" id="GO:0001734">
    <property type="term" value="F:mRNA m(6)A methyltransferase activity"/>
    <property type="evidence" value="ECO:0007669"/>
    <property type="project" value="UniProtKB-ARBA"/>
</dbReference>
<dbReference type="PROSITE" id="PS00092">
    <property type="entry name" value="N6_MTASE"/>
    <property type="match status" value="1"/>
</dbReference>
<dbReference type="InterPro" id="IPR029063">
    <property type="entry name" value="SAM-dependent_MTases_sf"/>
</dbReference>
<dbReference type="InterPro" id="IPR007757">
    <property type="entry name" value="MT-A70-like"/>
</dbReference>
<dbReference type="GO" id="GO:0003676">
    <property type="term" value="F:nucleic acid binding"/>
    <property type="evidence" value="ECO:0007669"/>
    <property type="project" value="InterPro"/>
</dbReference>
<dbReference type="PROSITE" id="PS51143">
    <property type="entry name" value="MT_A70"/>
    <property type="match status" value="1"/>
</dbReference>
<dbReference type="PANTHER" id="PTHR12829">
    <property type="entry name" value="N6-ADENOSINE-METHYLTRANSFERASE"/>
    <property type="match status" value="1"/>
</dbReference>
<sequence>MENLNKKYQIILCDPPWSYSDQGCQGTMANHYKGMKIEDICSLPVGGVSDDNCVLFLWATFPMLKEALRVIEAWGFTYKTIGFNWIKRNKSDCGFFFGLGRWTRGNGEPCLLATKGKPKRVNKAISQLVFEPRRKHSEKPPEIRDRIVSLLGDLPRIELFARQKTPGWDVWGNEVESDIDLTQDKR</sequence>
<dbReference type="EMBL" id="MT141459">
    <property type="protein sequence ID" value="QJA62024.1"/>
    <property type="molecule type" value="Genomic_DNA"/>
</dbReference>
<keyword evidence="1 4" id="KW-0489">Methyltransferase</keyword>
<evidence type="ECO:0000256" key="1">
    <source>
        <dbReference type="ARBA" id="ARBA00022603"/>
    </source>
</evidence>
<organism evidence="4">
    <name type="scientific">viral metagenome</name>
    <dbReference type="NCBI Taxonomy" id="1070528"/>
    <lineage>
        <taxon>unclassified sequences</taxon>
        <taxon>metagenomes</taxon>
        <taxon>organismal metagenomes</taxon>
    </lineage>
</organism>
<evidence type="ECO:0000256" key="3">
    <source>
        <dbReference type="ARBA" id="ARBA00022691"/>
    </source>
</evidence>
<protein>
    <submittedName>
        <fullName evidence="4">Putative methyltransferase</fullName>
    </submittedName>
</protein>
<gene>
    <name evidence="4" type="ORF">MM415B00842_0045</name>
</gene>
<dbReference type="PANTHER" id="PTHR12829:SF7">
    <property type="entry name" value="N6-ADENOSINE-METHYLTRANSFERASE CATALYTIC SUBUNIT"/>
    <property type="match status" value="1"/>
</dbReference>
<dbReference type="Pfam" id="PF05063">
    <property type="entry name" value="MT-A70"/>
    <property type="match status" value="1"/>
</dbReference>
<keyword evidence="3" id="KW-0949">S-adenosyl-L-methionine</keyword>
<reference evidence="4" key="1">
    <citation type="submission" date="2020-03" db="EMBL/GenBank/DDBJ databases">
        <title>The deep terrestrial virosphere.</title>
        <authorList>
            <person name="Holmfeldt K."/>
            <person name="Nilsson E."/>
            <person name="Simone D."/>
            <person name="Lopez-Fernandez M."/>
            <person name="Wu X."/>
            <person name="de Brujin I."/>
            <person name="Lundin D."/>
            <person name="Andersson A."/>
            <person name="Bertilsson S."/>
            <person name="Dopson M."/>
        </authorList>
    </citation>
    <scope>NUCLEOTIDE SEQUENCE</scope>
    <source>
        <strain evidence="4">MM415B00842</strain>
    </source>
</reference>
<dbReference type="SUPFAM" id="SSF53335">
    <property type="entry name" value="S-adenosyl-L-methionine-dependent methyltransferases"/>
    <property type="match status" value="1"/>
</dbReference>
<dbReference type="AlphaFoldDB" id="A0A6M3IXH4"/>
<proteinExistence type="predicted"/>
<evidence type="ECO:0000313" key="4">
    <source>
        <dbReference type="EMBL" id="QJA62024.1"/>
    </source>
</evidence>
<dbReference type="GO" id="GO:0032259">
    <property type="term" value="P:methylation"/>
    <property type="evidence" value="ECO:0007669"/>
    <property type="project" value="UniProtKB-KW"/>
</dbReference>
<keyword evidence="2 4" id="KW-0808">Transferase</keyword>
<accession>A0A6M3IXH4</accession>
<dbReference type="InterPro" id="IPR002052">
    <property type="entry name" value="DNA_methylase_N6_adenine_CS"/>
</dbReference>
<evidence type="ECO:0000256" key="2">
    <source>
        <dbReference type="ARBA" id="ARBA00022679"/>
    </source>
</evidence>
<name>A0A6M3IXH4_9ZZZZ</name>